<accession>A0A0C9VAK7</accession>
<dbReference type="Pfam" id="PF07993">
    <property type="entry name" value="NAD_binding_4"/>
    <property type="match status" value="1"/>
</dbReference>
<reference evidence="5 6" key="1">
    <citation type="submission" date="2014-06" db="EMBL/GenBank/DDBJ databases">
        <title>Evolutionary Origins and Diversification of the Mycorrhizal Mutualists.</title>
        <authorList>
            <consortium name="DOE Joint Genome Institute"/>
            <consortium name="Mycorrhizal Genomics Consortium"/>
            <person name="Kohler A."/>
            <person name="Kuo A."/>
            <person name="Nagy L.G."/>
            <person name="Floudas D."/>
            <person name="Copeland A."/>
            <person name="Barry K.W."/>
            <person name="Cichocki N."/>
            <person name="Veneault-Fourrey C."/>
            <person name="LaButti K."/>
            <person name="Lindquist E.A."/>
            <person name="Lipzen A."/>
            <person name="Lundell T."/>
            <person name="Morin E."/>
            <person name="Murat C."/>
            <person name="Riley R."/>
            <person name="Ohm R."/>
            <person name="Sun H."/>
            <person name="Tunlid A."/>
            <person name="Henrissat B."/>
            <person name="Grigoriev I.V."/>
            <person name="Hibbett D.S."/>
            <person name="Martin F."/>
        </authorList>
    </citation>
    <scope>NUCLEOTIDE SEQUENCE [LARGE SCALE GENOMIC DNA]</scope>
    <source>
        <strain evidence="5 6">SS14</strain>
    </source>
</reference>
<keyword evidence="1" id="KW-0596">Phosphopantetheine</keyword>
<keyword evidence="6" id="KW-1185">Reference proteome</keyword>
<dbReference type="SUPFAM" id="SSF51735">
    <property type="entry name" value="NAD(P)-binding Rossmann-fold domains"/>
    <property type="match status" value="1"/>
</dbReference>
<dbReference type="Pfam" id="PF23562">
    <property type="entry name" value="AMP-binding_C_3"/>
    <property type="match status" value="1"/>
</dbReference>
<dbReference type="PANTHER" id="PTHR43439">
    <property type="entry name" value="PHENYLACETATE-COENZYME A LIGASE"/>
    <property type="match status" value="1"/>
</dbReference>
<gene>
    <name evidence="5" type="ORF">M422DRAFT_228586</name>
</gene>
<organism evidence="5 6">
    <name type="scientific">Sphaerobolus stellatus (strain SS14)</name>
    <dbReference type="NCBI Taxonomy" id="990650"/>
    <lineage>
        <taxon>Eukaryota</taxon>
        <taxon>Fungi</taxon>
        <taxon>Dikarya</taxon>
        <taxon>Basidiomycota</taxon>
        <taxon>Agaricomycotina</taxon>
        <taxon>Agaricomycetes</taxon>
        <taxon>Phallomycetidae</taxon>
        <taxon>Geastrales</taxon>
        <taxon>Sphaerobolaceae</taxon>
        <taxon>Sphaerobolus</taxon>
    </lineage>
</organism>
<evidence type="ECO:0000259" key="4">
    <source>
        <dbReference type="Pfam" id="PF07993"/>
    </source>
</evidence>
<dbReference type="SUPFAM" id="SSF56801">
    <property type="entry name" value="Acetyl-CoA synthetase-like"/>
    <property type="match status" value="1"/>
</dbReference>
<proteinExistence type="predicted"/>
<feature type="chain" id="PRO_5002204560" description="Thioester reductase (TE) domain-containing protein" evidence="3">
    <location>
        <begin position="30"/>
        <end position="835"/>
    </location>
</feature>
<dbReference type="Gene3D" id="3.40.50.720">
    <property type="entry name" value="NAD(P)-binding Rossmann-like Domain"/>
    <property type="match status" value="1"/>
</dbReference>
<dbReference type="EMBL" id="KN837119">
    <property type="protein sequence ID" value="KIJ43984.1"/>
    <property type="molecule type" value="Genomic_DNA"/>
</dbReference>
<evidence type="ECO:0000256" key="2">
    <source>
        <dbReference type="ARBA" id="ARBA00022553"/>
    </source>
</evidence>
<feature type="domain" description="Thioester reductase (TE)" evidence="4">
    <location>
        <begin position="465"/>
        <end position="703"/>
    </location>
</feature>
<keyword evidence="2" id="KW-0597">Phosphoprotein</keyword>
<dbReference type="HOGENOM" id="CLU_002220_1_0_1"/>
<dbReference type="Proteomes" id="UP000054279">
    <property type="component" value="Unassembled WGS sequence"/>
</dbReference>
<dbReference type="PANTHER" id="PTHR43439:SF2">
    <property type="entry name" value="ENZYME, PUTATIVE (JCVI)-RELATED"/>
    <property type="match status" value="1"/>
</dbReference>
<dbReference type="InterPro" id="IPR051414">
    <property type="entry name" value="Adenylate-forming_Reductase"/>
</dbReference>
<keyword evidence="3" id="KW-0732">Signal</keyword>
<evidence type="ECO:0000313" key="5">
    <source>
        <dbReference type="EMBL" id="KIJ43984.1"/>
    </source>
</evidence>
<feature type="signal peptide" evidence="3">
    <location>
        <begin position="1"/>
        <end position="29"/>
    </location>
</feature>
<protein>
    <recommendedName>
        <fullName evidence="4">Thioester reductase (TE) domain-containing protein</fullName>
    </recommendedName>
</protein>
<dbReference type="InterPro" id="IPR036291">
    <property type="entry name" value="NAD(P)-bd_dom_sf"/>
</dbReference>
<evidence type="ECO:0000256" key="3">
    <source>
        <dbReference type="SAM" id="SignalP"/>
    </source>
</evidence>
<evidence type="ECO:0000256" key="1">
    <source>
        <dbReference type="ARBA" id="ARBA00022450"/>
    </source>
</evidence>
<dbReference type="OrthoDB" id="429813at2759"/>
<dbReference type="InterPro" id="IPR013120">
    <property type="entry name" value="FAR_NAD-bd"/>
</dbReference>
<sequence length="835" mass="92991">MSHGTGVHLIPWIATSGLIAAAFPPSSPAKYPSPEATFQGYANSKAEWVLTFPNMIESWSSDPHKVELLREAKGVIYMGSFLNKPTGDFLVQKGVKVFPFFGMAEAGTLGEFICPHQGEYWEYFPLTAHSGGKFIDAGDDLYELVIVEQQHRRLPVANMELDGARAYASKDLFVPHPHNPGYWRICGRRDDRIIHPNGEKTTPVLMEHIVGRDPRVKSAIVFGNGRYQTGVLIQLEDEYIFDPVDKEKVEAFREYIKPQLAEANSVAPTYAQLYPEMVMVTIPSKAFLYTEKGSMRRAAILRLYEQEIDDFYMRAEQRILSNVELPADWSFNGILNFVRNTLSSQGLGVQDSEDVFHHGCNSLQAIRIGTIIRNALQRKGYRSKADSIPRHLVYEESTPTKLAEFIFKLISSGDAESAEDAESTRLQVGASKLEKALERYCEPYPHRKPADLLRARDQEGCVFLITGTTGTVGGNLLVEAIQDPHVTHIYAFLREKKGESIEKRQQFALKSLGFDPGLAAHPKVTLLVGNLERPQLGLCNDMFTKLCQSVTHIFHIGWNVNWSAPLSAFEDQLRGVRNVVELSLASDFIQPPALFFTSSLGVYENLPPGSSATETSLESLEWPVGHGYAEAKAISERILEHAAKSTDLCPTVLRLAQISGGSDGHWDTSEWFPAILKSSIRMGALPRISGGAAFVPSNVAARVLKETRDSGLPFLHVAHPKPARFMDFFDYYSKALHLPIIPFDSWVERLEALESSATADDLSRVPALSLLDFFRGRIQQTMNTDSTKLDAEAFGFPLLNTDISITLSYSLANAAPLGSADAEKWLAYWRNINFI</sequence>
<dbReference type="AlphaFoldDB" id="A0A0C9VAK7"/>
<evidence type="ECO:0000313" key="6">
    <source>
        <dbReference type="Proteomes" id="UP000054279"/>
    </source>
</evidence>
<name>A0A0C9VAK7_SPHS4</name>